<dbReference type="Pfam" id="PF08238">
    <property type="entry name" value="Sel1"/>
    <property type="match status" value="2"/>
</dbReference>
<dbReference type="InterPro" id="IPR050767">
    <property type="entry name" value="Sel1_AlgK"/>
</dbReference>
<keyword evidence="1" id="KW-0812">Transmembrane</keyword>
<evidence type="ECO:0000256" key="1">
    <source>
        <dbReference type="SAM" id="Phobius"/>
    </source>
</evidence>
<dbReference type="RefSeq" id="WP_227178755.1">
    <property type="nucleotide sequence ID" value="NZ_JAJBZT010000002.1"/>
</dbReference>
<dbReference type="SMART" id="SM00671">
    <property type="entry name" value="SEL1"/>
    <property type="match status" value="2"/>
</dbReference>
<protein>
    <submittedName>
        <fullName evidence="2">Sel1 repeat family protein</fullName>
    </submittedName>
</protein>
<accession>A0ABS8D3K8</accession>
<organism evidence="2 3">
    <name type="scientific">Leeia speluncae</name>
    <dbReference type="NCBI Taxonomy" id="2884804"/>
    <lineage>
        <taxon>Bacteria</taxon>
        <taxon>Pseudomonadati</taxon>
        <taxon>Pseudomonadota</taxon>
        <taxon>Betaproteobacteria</taxon>
        <taxon>Neisseriales</taxon>
        <taxon>Leeiaceae</taxon>
        <taxon>Leeia</taxon>
    </lineage>
</organism>
<comment type="caution">
    <text evidence="2">The sequence shown here is derived from an EMBL/GenBank/DDBJ whole genome shotgun (WGS) entry which is preliminary data.</text>
</comment>
<keyword evidence="3" id="KW-1185">Reference proteome</keyword>
<dbReference type="PANTHER" id="PTHR11102:SF160">
    <property type="entry name" value="ERAD-ASSOCIATED E3 UBIQUITIN-PROTEIN LIGASE COMPONENT HRD3"/>
    <property type="match status" value="1"/>
</dbReference>
<dbReference type="SUPFAM" id="SSF81901">
    <property type="entry name" value="HCP-like"/>
    <property type="match status" value="1"/>
</dbReference>
<name>A0ABS8D3K8_9NEIS</name>
<sequence length="141" mass="15381">MDNPIDNLLQAANEGDANAQFALAKAFGNGNEVEKNLTTAFNWCEKAAQQGHAEAMFILSETYRIGLGIPKNLRLARQWRQAAVKAGWKRNATKADQAPVATWKVVLKFILLMLAAGVGILLLVVLVIFAICAMSAPMNFH</sequence>
<dbReference type="InterPro" id="IPR011990">
    <property type="entry name" value="TPR-like_helical_dom_sf"/>
</dbReference>
<proteinExistence type="predicted"/>
<keyword evidence="1" id="KW-1133">Transmembrane helix</keyword>
<dbReference type="EMBL" id="JAJBZT010000002">
    <property type="protein sequence ID" value="MCB6182727.1"/>
    <property type="molecule type" value="Genomic_DNA"/>
</dbReference>
<dbReference type="Gene3D" id="1.25.40.10">
    <property type="entry name" value="Tetratricopeptide repeat domain"/>
    <property type="match status" value="1"/>
</dbReference>
<dbReference type="Proteomes" id="UP001165395">
    <property type="component" value="Unassembled WGS sequence"/>
</dbReference>
<gene>
    <name evidence="2" type="ORF">LIN78_04055</name>
</gene>
<dbReference type="PANTHER" id="PTHR11102">
    <property type="entry name" value="SEL-1-LIKE PROTEIN"/>
    <property type="match status" value="1"/>
</dbReference>
<evidence type="ECO:0000313" key="2">
    <source>
        <dbReference type="EMBL" id="MCB6182727.1"/>
    </source>
</evidence>
<reference evidence="2" key="1">
    <citation type="submission" date="2021-10" db="EMBL/GenBank/DDBJ databases">
        <title>The complete genome sequence of Leeia sp. TBRC 13508.</title>
        <authorList>
            <person name="Charoenyingcharoen P."/>
            <person name="Yukphan P."/>
        </authorList>
    </citation>
    <scope>NUCLEOTIDE SEQUENCE</scope>
    <source>
        <strain evidence="2">TBRC 13508</strain>
    </source>
</reference>
<evidence type="ECO:0000313" key="3">
    <source>
        <dbReference type="Proteomes" id="UP001165395"/>
    </source>
</evidence>
<feature type="transmembrane region" description="Helical" evidence="1">
    <location>
        <begin position="109"/>
        <end position="136"/>
    </location>
</feature>
<keyword evidence="1" id="KW-0472">Membrane</keyword>
<dbReference type="InterPro" id="IPR006597">
    <property type="entry name" value="Sel1-like"/>
</dbReference>